<feature type="domain" description="Transposase IS66 zinc-finger binding" evidence="2">
    <location>
        <begin position="18"/>
        <end position="59"/>
    </location>
</feature>
<dbReference type="PANTHER" id="PTHR33678:SF1">
    <property type="entry name" value="BLL1576 PROTEIN"/>
    <property type="match status" value="1"/>
</dbReference>
<comment type="caution">
    <text evidence="4">The sequence shown here is derived from an EMBL/GenBank/DDBJ whole genome shotgun (WGS) entry which is preliminary data.</text>
</comment>
<organism evidence="4 5">
    <name type="scientific">Xenorhabdus beddingii</name>
    <dbReference type="NCBI Taxonomy" id="40578"/>
    <lineage>
        <taxon>Bacteria</taxon>
        <taxon>Pseudomonadati</taxon>
        <taxon>Pseudomonadota</taxon>
        <taxon>Gammaproteobacteria</taxon>
        <taxon>Enterobacterales</taxon>
        <taxon>Morganellaceae</taxon>
        <taxon>Xenorhabdus</taxon>
    </lineage>
</organism>
<name>A0A1Y2S7L6_9GAMM</name>
<dbReference type="PANTHER" id="PTHR33678">
    <property type="entry name" value="BLL1576 PROTEIN"/>
    <property type="match status" value="1"/>
</dbReference>
<dbReference type="Proteomes" id="UP000194204">
    <property type="component" value="Unassembled WGS sequence"/>
</dbReference>
<dbReference type="Pfam" id="PF13005">
    <property type="entry name" value="zf-IS66"/>
    <property type="match status" value="1"/>
</dbReference>
<dbReference type="NCBIfam" id="NF033517">
    <property type="entry name" value="transpos_IS66"/>
    <property type="match status" value="1"/>
</dbReference>
<dbReference type="STRING" id="40578.Xbed_03730"/>
<sequence length="407" mass="46388">MPDTLPREEVRLEPETPCCPDCGQALRFLRDEISERLEYRPATFIVRRYVCPQYSCAACQCIHAKSQPAHLIEKGIPEPGLLAQVMVAKYQDHLPLYRQQHIYARSGVTLARSTLSDWVAQVSLALQPLADALKQALLTAPVLQADETPLPVLSPGKGQTQRAYLWTYVTARDNTPAVVYYELHPGRSGRYAESCLQNWLGGALVTDDYAGYNALHARDDITEAGCWAHARRKFFDYYRSSQSPIAKQALDGIRELYKLERKIKNRPPDKRRQWRQRYARPWLDEFHAWLQTCQAQTAPNSGLHKAINYTLKRWPALVCYLNDGRVPIDNNRAENAIRGVAVGRKNWLFAGSLAAGQRAAMMMSLLETAKANGHDPRVWLQDVLRRLPTWPNNRLNELLPWSDNPFS</sequence>
<feature type="domain" description="Transposase IS66 C-terminal" evidence="3">
    <location>
        <begin position="364"/>
        <end position="401"/>
    </location>
</feature>
<accession>A0A1Y2S7L6</accession>
<reference evidence="4 5" key="1">
    <citation type="submission" date="2017-01" db="EMBL/GenBank/DDBJ databases">
        <title>Deconstructing symbiosis and pathogenesis requirements using a combined genomic-metabolomic approach.</title>
        <authorList>
            <person name="Tobias N.J."/>
            <person name="Wolff H."/>
            <person name="Djahanschiri B."/>
            <person name="Ebersberger I."/>
            <person name="Bode H.B."/>
        </authorList>
    </citation>
    <scope>NUCLEOTIDE SEQUENCE [LARGE SCALE GENOMIC DNA]</scope>
    <source>
        <strain evidence="4 5">DSM 4764</strain>
    </source>
</reference>
<dbReference type="InterPro" id="IPR039552">
    <property type="entry name" value="IS66_C"/>
</dbReference>
<dbReference type="EMBL" id="MUBK01000100">
    <property type="protein sequence ID" value="OTA14134.1"/>
    <property type="molecule type" value="Genomic_DNA"/>
</dbReference>
<gene>
    <name evidence="4" type="ORF">Xbed_03730</name>
</gene>
<evidence type="ECO:0000313" key="5">
    <source>
        <dbReference type="Proteomes" id="UP000194204"/>
    </source>
</evidence>
<dbReference type="InterPro" id="IPR052344">
    <property type="entry name" value="Transposase-related"/>
</dbReference>
<dbReference type="InterPro" id="IPR024474">
    <property type="entry name" value="Znf_dom_IS66"/>
</dbReference>
<dbReference type="Pfam" id="PF13817">
    <property type="entry name" value="DDE_Tnp_IS66_C"/>
    <property type="match status" value="1"/>
</dbReference>
<protein>
    <submittedName>
        <fullName evidence="4">Transposase</fullName>
    </submittedName>
</protein>
<dbReference type="AlphaFoldDB" id="A0A1Y2S7L6"/>
<feature type="domain" description="Transposase IS66 central" evidence="1">
    <location>
        <begin position="74"/>
        <end position="357"/>
    </location>
</feature>
<evidence type="ECO:0000313" key="4">
    <source>
        <dbReference type="EMBL" id="OTA14134.1"/>
    </source>
</evidence>
<evidence type="ECO:0000259" key="2">
    <source>
        <dbReference type="Pfam" id="PF13005"/>
    </source>
</evidence>
<proteinExistence type="predicted"/>
<evidence type="ECO:0000259" key="3">
    <source>
        <dbReference type="Pfam" id="PF13817"/>
    </source>
</evidence>
<evidence type="ECO:0000259" key="1">
    <source>
        <dbReference type="Pfam" id="PF03050"/>
    </source>
</evidence>
<dbReference type="InterPro" id="IPR004291">
    <property type="entry name" value="Transposase_IS66_central"/>
</dbReference>
<keyword evidence="5" id="KW-1185">Reference proteome</keyword>
<dbReference type="Pfam" id="PF03050">
    <property type="entry name" value="DDE_Tnp_IS66"/>
    <property type="match status" value="1"/>
</dbReference>